<proteinExistence type="inferred from homology"/>
<dbReference type="GO" id="GO:0030288">
    <property type="term" value="C:outer membrane-bounded periplasmic space"/>
    <property type="evidence" value="ECO:0007669"/>
    <property type="project" value="TreeGrafter"/>
</dbReference>
<dbReference type="InterPro" id="IPR006179">
    <property type="entry name" value="5_nucleotidase/apyrase"/>
</dbReference>
<dbReference type="Pfam" id="PF02872">
    <property type="entry name" value="5_nucleotid_C"/>
    <property type="match status" value="1"/>
</dbReference>
<keyword evidence="1" id="KW-0732">Signal</keyword>
<feature type="domain" description="Calcineurin-like phosphoesterase" evidence="3">
    <location>
        <begin position="57"/>
        <end position="312"/>
    </location>
</feature>
<name>A0A076PQE8_COMTE</name>
<dbReference type="RefSeq" id="WP_043373958.1">
    <property type="nucleotide sequence ID" value="NZ_CP006704.1"/>
</dbReference>
<dbReference type="PANTHER" id="PTHR11575">
    <property type="entry name" value="5'-NUCLEOTIDASE-RELATED"/>
    <property type="match status" value="1"/>
</dbReference>
<dbReference type="InterPro" id="IPR036907">
    <property type="entry name" value="5'-Nucleotdase_C_sf"/>
</dbReference>
<keyword evidence="2" id="KW-0547">Nucleotide-binding</keyword>
<evidence type="ECO:0000256" key="2">
    <source>
        <dbReference type="RuleBase" id="RU362119"/>
    </source>
</evidence>
<dbReference type="InterPro" id="IPR029052">
    <property type="entry name" value="Metallo-depent_PP-like"/>
</dbReference>
<dbReference type="SUPFAM" id="SSF56300">
    <property type="entry name" value="Metallo-dependent phosphatases"/>
    <property type="match status" value="1"/>
</dbReference>
<evidence type="ECO:0000313" key="5">
    <source>
        <dbReference type="EMBL" id="AIJ47958.1"/>
    </source>
</evidence>
<evidence type="ECO:0000259" key="3">
    <source>
        <dbReference type="Pfam" id="PF00149"/>
    </source>
</evidence>
<dbReference type="GO" id="GO:0008253">
    <property type="term" value="F:5'-nucleotidase activity"/>
    <property type="evidence" value="ECO:0007669"/>
    <property type="project" value="TreeGrafter"/>
</dbReference>
<dbReference type="SUPFAM" id="SSF55816">
    <property type="entry name" value="5'-nucleotidase (syn. UDP-sugar hydrolase), C-terminal domain"/>
    <property type="match status" value="1"/>
</dbReference>
<dbReference type="GO" id="GO:0008768">
    <property type="term" value="F:UDP-sugar diphosphatase activity"/>
    <property type="evidence" value="ECO:0007669"/>
    <property type="project" value="TreeGrafter"/>
</dbReference>
<keyword evidence="2" id="KW-0378">Hydrolase</keyword>
<dbReference type="GO" id="GO:0009166">
    <property type="term" value="P:nucleotide catabolic process"/>
    <property type="evidence" value="ECO:0007669"/>
    <property type="project" value="InterPro"/>
</dbReference>
<dbReference type="Gene3D" id="3.60.21.10">
    <property type="match status" value="1"/>
</dbReference>
<reference evidence="5 6" key="1">
    <citation type="journal article" date="2014" name="Genome Announc.">
        <title>Complete Genome Sequence of Polychlorinated Biphenyl Degrader Comamonas testosteroni TK102 (NBRC 109938).</title>
        <authorList>
            <person name="Fukuda K."/>
            <person name="Hosoyama A."/>
            <person name="Tsuchikane K."/>
            <person name="Ohji S."/>
            <person name="Yamazoe A."/>
            <person name="Fujita N."/>
            <person name="Shintani M."/>
            <person name="Kimbara K."/>
        </authorList>
    </citation>
    <scope>NUCLEOTIDE SEQUENCE [LARGE SCALE GENOMIC DNA]</scope>
    <source>
        <strain evidence="5">TK102</strain>
    </source>
</reference>
<gene>
    <name evidence="5" type="ORF">O987_19305</name>
</gene>
<dbReference type="EMBL" id="CP006704">
    <property type="protein sequence ID" value="AIJ47958.1"/>
    <property type="molecule type" value="Genomic_DNA"/>
</dbReference>
<dbReference type="InterPro" id="IPR008334">
    <property type="entry name" value="5'-Nucleotdase_C"/>
</dbReference>
<dbReference type="AlphaFoldDB" id="A0A076PQE8"/>
<evidence type="ECO:0000256" key="1">
    <source>
        <dbReference type="ARBA" id="ARBA00022729"/>
    </source>
</evidence>
<dbReference type="GO" id="GO:0000166">
    <property type="term" value="F:nucleotide binding"/>
    <property type="evidence" value="ECO:0007669"/>
    <property type="project" value="UniProtKB-KW"/>
</dbReference>
<sequence length="611" mass="65288">MVATDKKPDQRQSRALSPGWRCAFYKVSAPLCAALLALGLSACSGGVPRPASMEIIVLGFNDLHGHLEPPGLAVTAQNAQGRNVVVPAGGVAYMARAIAQRRRASRHVALVTAGDMIGASPMVSALFLDEPTIEVLNLMRVDFAATGNHEYDQGVAELQRMQNGGCEKFTSKQPCQISQPFRGAEFPFLAANTLRGDGRPLFPATGLKFFEQDGLRIGVGFIGMTLRNTPHMVRPSGVRGLTFADEAQTANALIPQLRAQGADVIVVLIHEGGATTSGLQDDSCQGLSGAIVPILEQLSSEVDVVISGHTHRSYVCDYARVNARKPFLLTSAGHYGTLLTEVRLTVDARKRRVSRKSAHQTIVQGEAYRSAGGQVGLQPEFPVFDADAEVAALVARYKAAARPLAEAVAGRLAGPVSRMPQANGESVMGRIVADAILAATRDAAAGGAQLAFVNPGGVRADLLPAADGSVNYGQLFSVQPFGNTLMVMSLTGEQIRQALEQQFDSGSNTVNAPRILQVSEGFSYRFDRRQPAGRRVSELRLNGRRLEISQRYRVGLQSYLGSGGDNFSIFAQGIDVVGGMLDLDALAEHVREQSRSGPMALPLMERITRVH</sequence>
<protein>
    <submittedName>
        <fullName evidence="5">5'-nucleotidase</fullName>
    </submittedName>
</protein>
<evidence type="ECO:0000259" key="4">
    <source>
        <dbReference type="Pfam" id="PF02872"/>
    </source>
</evidence>
<comment type="similarity">
    <text evidence="2">Belongs to the 5'-nucleotidase family.</text>
</comment>
<feature type="domain" description="5'-Nucleotidase C-terminal" evidence="4">
    <location>
        <begin position="410"/>
        <end position="571"/>
    </location>
</feature>
<dbReference type="HOGENOM" id="CLU_005854_5_2_4"/>
<dbReference type="Gene3D" id="3.90.780.10">
    <property type="entry name" value="5'-Nucleotidase, C-terminal domain"/>
    <property type="match status" value="1"/>
</dbReference>
<dbReference type="KEGG" id="ctes:O987_19305"/>
<organism evidence="5 6">
    <name type="scientific">Comamonas testosteroni TK102</name>
    <dbReference type="NCBI Taxonomy" id="1392005"/>
    <lineage>
        <taxon>Bacteria</taxon>
        <taxon>Pseudomonadati</taxon>
        <taxon>Pseudomonadota</taxon>
        <taxon>Betaproteobacteria</taxon>
        <taxon>Burkholderiales</taxon>
        <taxon>Comamonadaceae</taxon>
        <taxon>Comamonas</taxon>
    </lineage>
</organism>
<accession>A0A076PQE8</accession>
<dbReference type="InterPro" id="IPR004843">
    <property type="entry name" value="Calcineurin-like_PHP"/>
</dbReference>
<evidence type="ECO:0000313" key="6">
    <source>
        <dbReference type="Proteomes" id="UP000028782"/>
    </source>
</evidence>
<dbReference type="PRINTS" id="PR01607">
    <property type="entry name" value="APYRASEFAMLY"/>
</dbReference>
<dbReference type="PANTHER" id="PTHR11575:SF24">
    <property type="entry name" value="5'-NUCLEOTIDASE"/>
    <property type="match status" value="1"/>
</dbReference>
<dbReference type="Proteomes" id="UP000028782">
    <property type="component" value="Chromosome"/>
</dbReference>
<dbReference type="Pfam" id="PF00149">
    <property type="entry name" value="Metallophos"/>
    <property type="match status" value="1"/>
</dbReference>